<comment type="caution">
    <text evidence="2">The sequence shown here is derived from an EMBL/GenBank/DDBJ whole genome shotgun (WGS) entry which is preliminary data.</text>
</comment>
<protein>
    <submittedName>
        <fullName evidence="2">Putative choloylglycine hydrolase</fullName>
    </submittedName>
</protein>
<sequence>MTNTEQLVVKIIQLEGSHYQFGLDQSKEVTTSPFRETMDILYQITTSSNFQKAIEFLQDISPNLLAELEGLSRGLNMSLDATVKLFSGYDIEFPDMGCTTLAQEGYYVRNYDFNHSFYDARLVFTNPINGYGSVGFSQSLIGRLDGMNEKGLIVGLHFVNNKQKQEGFLATTIVRMLLEQCSTTEEAVKLIKDIPHGYCYNYSIMDREGRTVKIEASPQQQIEIISNPLICTNHFEQESLKTENQNNISRSVNRKKYIQQLLKEKLTTLSAYYHFNNEHSPLFFSNYKEYFGTLHTVVYSPHELSIIIGIGENSEPLKLSFKEYLKGETKLPTQVKGVIKV</sequence>
<dbReference type="InterPro" id="IPR047794">
    <property type="entry name" value="C45_proenzyme-like"/>
</dbReference>
<keyword evidence="2" id="KW-0378">Hydrolase</keyword>
<organism evidence="2 3">
    <name type="scientific">Gracilibacillus halotolerans</name>
    <dbReference type="NCBI Taxonomy" id="74386"/>
    <lineage>
        <taxon>Bacteria</taxon>
        <taxon>Bacillati</taxon>
        <taxon>Bacillota</taxon>
        <taxon>Bacilli</taxon>
        <taxon>Bacillales</taxon>
        <taxon>Bacillaceae</taxon>
        <taxon>Gracilibacillus</taxon>
    </lineage>
</organism>
<dbReference type="NCBIfam" id="NF040521">
    <property type="entry name" value="C45_proenzyme"/>
    <property type="match status" value="1"/>
</dbReference>
<dbReference type="Gene3D" id="3.60.60.10">
    <property type="entry name" value="Penicillin V Acylase, Chain A"/>
    <property type="match status" value="1"/>
</dbReference>
<dbReference type="SUPFAM" id="SSF56235">
    <property type="entry name" value="N-terminal nucleophile aminohydrolases (Ntn hydrolases)"/>
    <property type="match status" value="1"/>
</dbReference>
<dbReference type="AlphaFoldDB" id="A0A841RLK8"/>
<dbReference type="RefSeq" id="WP_184246629.1">
    <property type="nucleotide sequence ID" value="NZ_BAAACU010000028.1"/>
</dbReference>
<dbReference type="PANTHER" id="PTHR34180">
    <property type="entry name" value="PEPTIDASE C45"/>
    <property type="match status" value="1"/>
</dbReference>
<dbReference type="Proteomes" id="UP000572212">
    <property type="component" value="Unassembled WGS sequence"/>
</dbReference>
<reference evidence="2 3" key="1">
    <citation type="submission" date="2020-08" db="EMBL/GenBank/DDBJ databases">
        <title>Genomic Encyclopedia of Type Strains, Phase IV (KMG-IV): sequencing the most valuable type-strain genomes for metagenomic binning, comparative biology and taxonomic classification.</title>
        <authorList>
            <person name="Goeker M."/>
        </authorList>
    </citation>
    <scope>NUCLEOTIDE SEQUENCE [LARGE SCALE GENOMIC DNA]</scope>
    <source>
        <strain evidence="2 3">DSM 11805</strain>
    </source>
</reference>
<evidence type="ECO:0000259" key="1">
    <source>
        <dbReference type="Pfam" id="PF03417"/>
    </source>
</evidence>
<dbReference type="GO" id="GO:0016787">
    <property type="term" value="F:hydrolase activity"/>
    <property type="evidence" value="ECO:0007669"/>
    <property type="project" value="UniProtKB-KW"/>
</dbReference>
<dbReference type="PANTHER" id="PTHR34180:SF1">
    <property type="entry name" value="BETA-ALANYL-DOPAMINE_CARCININE HYDROLASE"/>
    <property type="match status" value="1"/>
</dbReference>
<evidence type="ECO:0000313" key="2">
    <source>
        <dbReference type="EMBL" id="MBB6512767.1"/>
    </source>
</evidence>
<dbReference type="CDD" id="cd01935">
    <property type="entry name" value="Ntn_CGH_like"/>
    <property type="match status" value="1"/>
</dbReference>
<evidence type="ECO:0000313" key="3">
    <source>
        <dbReference type="Proteomes" id="UP000572212"/>
    </source>
</evidence>
<proteinExistence type="predicted"/>
<name>A0A841RLK8_9BACI</name>
<dbReference type="EMBL" id="JACHON010000004">
    <property type="protein sequence ID" value="MBB6512767.1"/>
    <property type="molecule type" value="Genomic_DNA"/>
</dbReference>
<dbReference type="InterPro" id="IPR005079">
    <property type="entry name" value="Peptidase_C45_hydrolase"/>
</dbReference>
<accession>A0A841RLK8</accession>
<keyword evidence="3" id="KW-1185">Reference proteome</keyword>
<dbReference type="Pfam" id="PF03417">
    <property type="entry name" value="AAT"/>
    <property type="match status" value="1"/>
</dbReference>
<dbReference type="InterPro" id="IPR029055">
    <property type="entry name" value="Ntn_hydrolases_N"/>
</dbReference>
<dbReference type="InterPro" id="IPR047801">
    <property type="entry name" value="Peptidase_C45"/>
</dbReference>
<feature type="domain" description="Peptidase C45 hydrolase" evidence="1">
    <location>
        <begin position="106"/>
        <end position="313"/>
    </location>
</feature>
<gene>
    <name evidence="2" type="ORF">GGQ92_001553</name>
</gene>